<comment type="similarity">
    <text evidence="1">Belongs to the short-chain dehydrogenases/reductases (SDR) family.</text>
</comment>
<reference evidence="5" key="1">
    <citation type="submission" date="2018-09" db="EMBL/GenBank/DDBJ databases">
        <authorList>
            <person name="Kim I."/>
        </authorList>
    </citation>
    <scope>NUCLEOTIDE SEQUENCE [LARGE SCALE GENOMIC DNA]</scope>
    <source>
        <strain evidence="5">DD4a</strain>
    </source>
</reference>
<dbReference type="EMBL" id="QXTG01000002">
    <property type="protein sequence ID" value="RIX28601.1"/>
    <property type="molecule type" value="Genomic_DNA"/>
</dbReference>
<dbReference type="PANTHER" id="PTHR43477">
    <property type="entry name" value="DIHYDROANTICAPSIN 7-DEHYDROGENASE"/>
    <property type="match status" value="1"/>
</dbReference>
<dbReference type="RefSeq" id="WP_119482911.1">
    <property type="nucleotide sequence ID" value="NZ_QXTG01000002.1"/>
</dbReference>
<comment type="caution">
    <text evidence="4">The sequence shown here is derived from an EMBL/GenBank/DDBJ whole genome shotgun (WGS) entry which is preliminary data.</text>
</comment>
<dbReference type="Gene3D" id="3.40.50.720">
    <property type="entry name" value="NAD(P)-binding Rossmann-like Domain"/>
    <property type="match status" value="1"/>
</dbReference>
<dbReference type="PANTHER" id="PTHR43477:SF1">
    <property type="entry name" value="DIHYDROANTICAPSIN 7-DEHYDROGENASE"/>
    <property type="match status" value="1"/>
</dbReference>
<dbReference type="Proteomes" id="UP000265742">
    <property type="component" value="Unassembled WGS sequence"/>
</dbReference>
<dbReference type="PRINTS" id="PR00081">
    <property type="entry name" value="GDHRDH"/>
</dbReference>
<dbReference type="InterPro" id="IPR036291">
    <property type="entry name" value="NAD(P)-bd_dom_sf"/>
</dbReference>
<organism evidence="4 5">
    <name type="scientific">Amnibacterium setariae</name>
    <dbReference type="NCBI Taxonomy" id="2306585"/>
    <lineage>
        <taxon>Bacteria</taxon>
        <taxon>Bacillati</taxon>
        <taxon>Actinomycetota</taxon>
        <taxon>Actinomycetes</taxon>
        <taxon>Micrococcales</taxon>
        <taxon>Microbacteriaceae</taxon>
        <taxon>Amnibacterium</taxon>
    </lineage>
</organism>
<evidence type="ECO:0000313" key="4">
    <source>
        <dbReference type="EMBL" id="RIX28601.1"/>
    </source>
</evidence>
<dbReference type="InterPro" id="IPR051122">
    <property type="entry name" value="SDR_DHRS6-like"/>
</dbReference>
<dbReference type="SMART" id="SM00822">
    <property type="entry name" value="PKS_KR"/>
    <property type="match status" value="1"/>
</dbReference>
<dbReference type="SUPFAM" id="SSF51735">
    <property type="entry name" value="NAD(P)-binding Rossmann-fold domains"/>
    <property type="match status" value="1"/>
</dbReference>
<protein>
    <submittedName>
        <fullName evidence="4">SDR family oxidoreductase</fullName>
    </submittedName>
</protein>
<dbReference type="Pfam" id="PF13561">
    <property type="entry name" value="adh_short_C2"/>
    <property type="match status" value="1"/>
</dbReference>
<evidence type="ECO:0000259" key="3">
    <source>
        <dbReference type="SMART" id="SM00822"/>
    </source>
</evidence>
<keyword evidence="2" id="KW-0560">Oxidoreductase</keyword>
<accession>A0A3A1TYD6</accession>
<dbReference type="AlphaFoldDB" id="A0A3A1TYD6"/>
<evidence type="ECO:0000313" key="5">
    <source>
        <dbReference type="Proteomes" id="UP000265742"/>
    </source>
</evidence>
<feature type="domain" description="Ketoreductase" evidence="3">
    <location>
        <begin position="7"/>
        <end position="184"/>
    </location>
</feature>
<evidence type="ECO:0000256" key="2">
    <source>
        <dbReference type="ARBA" id="ARBA00023002"/>
    </source>
</evidence>
<dbReference type="GO" id="GO:0016491">
    <property type="term" value="F:oxidoreductase activity"/>
    <property type="evidence" value="ECO:0007669"/>
    <property type="project" value="UniProtKB-KW"/>
</dbReference>
<dbReference type="InterPro" id="IPR002347">
    <property type="entry name" value="SDR_fam"/>
</dbReference>
<sequence>MSNHDQKRLLLIGGGSGIGHAIARAALERGDQPIIGARDPERTAAALPAALHDVPLVHADLADEDSVAALAQEGPFDAVVSLAAASANGPIATLDRAAVHAAFDAKVAGPMLLAKHLAGSMRPGGVFVFFSGVAAWKPAPGLSAMATVNGAVAFMAEALAVELAPVRAVAVSPGIVDSGLWDFMGDDGKRDFFAATAAANPARRVGAPADIAGAVLFAVDNTFVTGTTLQVDGGGRLA</sequence>
<evidence type="ECO:0000256" key="1">
    <source>
        <dbReference type="ARBA" id="ARBA00006484"/>
    </source>
</evidence>
<name>A0A3A1TYD6_9MICO</name>
<gene>
    <name evidence="4" type="ORF">D1781_14415</name>
</gene>
<dbReference type="OrthoDB" id="9806974at2"/>
<keyword evidence="5" id="KW-1185">Reference proteome</keyword>
<dbReference type="InterPro" id="IPR057326">
    <property type="entry name" value="KR_dom"/>
</dbReference>
<proteinExistence type="inferred from homology"/>